<evidence type="ECO:0000256" key="8">
    <source>
        <dbReference type="ARBA" id="ARBA00023136"/>
    </source>
</evidence>
<feature type="domain" description="Sec20 C-terminal" evidence="10">
    <location>
        <begin position="154"/>
        <end position="226"/>
    </location>
</feature>
<dbReference type="InterPro" id="IPR005606">
    <property type="entry name" value="Sec20"/>
</dbReference>
<keyword evidence="12" id="KW-1185">Reference proteome</keyword>
<dbReference type="GO" id="GO:0005789">
    <property type="term" value="C:endoplasmic reticulum membrane"/>
    <property type="evidence" value="ECO:0007669"/>
    <property type="project" value="UniProtKB-SubCell"/>
</dbReference>
<evidence type="ECO:0000313" key="12">
    <source>
        <dbReference type="Proteomes" id="UP000276133"/>
    </source>
</evidence>
<dbReference type="GO" id="GO:0006890">
    <property type="term" value="P:retrograde vesicle-mediated transport, Golgi to endoplasmic reticulum"/>
    <property type="evidence" value="ECO:0007669"/>
    <property type="project" value="InterPro"/>
</dbReference>
<reference evidence="11 12" key="1">
    <citation type="journal article" date="2018" name="Sci. Rep.">
        <title>Genomic signatures of local adaptation to the degree of environmental predictability in rotifers.</title>
        <authorList>
            <person name="Franch-Gras L."/>
            <person name="Hahn C."/>
            <person name="Garcia-Roger E.M."/>
            <person name="Carmona M.J."/>
            <person name="Serra M."/>
            <person name="Gomez A."/>
        </authorList>
    </citation>
    <scope>NUCLEOTIDE SEQUENCE [LARGE SCALE GENOMIC DNA]</scope>
    <source>
        <strain evidence="11">HYR1</strain>
    </source>
</reference>
<dbReference type="GO" id="GO:0005484">
    <property type="term" value="F:SNAP receptor activity"/>
    <property type="evidence" value="ECO:0007669"/>
    <property type="project" value="InterPro"/>
</dbReference>
<dbReference type="PANTHER" id="PTHR12825">
    <property type="entry name" value="BNIP1-RELATED"/>
    <property type="match status" value="1"/>
</dbReference>
<dbReference type="PANTHER" id="PTHR12825:SF0">
    <property type="entry name" value="VESICLE TRANSPORT PROTEIN SEC20"/>
    <property type="match status" value="1"/>
</dbReference>
<dbReference type="EMBL" id="REGN01000030">
    <property type="protein sequence ID" value="RNA45083.1"/>
    <property type="molecule type" value="Genomic_DNA"/>
</dbReference>
<proteinExistence type="inferred from homology"/>
<keyword evidence="5" id="KW-0931">ER-Golgi transport</keyword>
<evidence type="ECO:0000256" key="7">
    <source>
        <dbReference type="ARBA" id="ARBA00023054"/>
    </source>
</evidence>
<comment type="caution">
    <text evidence="11">The sequence shown here is derived from an EMBL/GenBank/DDBJ whole genome shotgun (WGS) entry which is preliminary data.</text>
</comment>
<dbReference type="InterPro" id="IPR056173">
    <property type="entry name" value="Sec20_C"/>
</dbReference>
<evidence type="ECO:0000256" key="5">
    <source>
        <dbReference type="ARBA" id="ARBA00022892"/>
    </source>
</evidence>
<dbReference type="OrthoDB" id="46868at2759"/>
<evidence type="ECO:0000256" key="6">
    <source>
        <dbReference type="ARBA" id="ARBA00022989"/>
    </source>
</evidence>
<evidence type="ECO:0000256" key="2">
    <source>
        <dbReference type="ARBA" id="ARBA00022448"/>
    </source>
</evidence>
<protein>
    <submittedName>
        <fullName evidence="11">Vesicle transport SEC20</fullName>
    </submittedName>
</protein>
<keyword evidence="3" id="KW-0812">Transmembrane</keyword>
<dbReference type="Proteomes" id="UP000276133">
    <property type="component" value="Unassembled WGS sequence"/>
</dbReference>
<keyword evidence="8" id="KW-0472">Membrane</keyword>
<dbReference type="GO" id="GO:0031201">
    <property type="term" value="C:SNARE complex"/>
    <property type="evidence" value="ECO:0007669"/>
    <property type="project" value="TreeGrafter"/>
</dbReference>
<evidence type="ECO:0000256" key="4">
    <source>
        <dbReference type="ARBA" id="ARBA00022824"/>
    </source>
</evidence>
<evidence type="ECO:0000256" key="3">
    <source>
        <dbReference type="ARBA" id="ARBA00022692"/>
    </source>
</evidence>
<evidence type="ECO:0000256" key="1">
    <source>
        <dbReference type="ARBA" id="ARBA00004163"/>
    </source>
</evidence>
<evidence type="ECO:0000256" key="9">
    <source>
        <dbReference type="ARBA" id="ARBA00037934"/>
    </source>
</evidence>
<accession>A0A3M7TAF0</accession>
<keyword evidence="6" id="KW-1133">Transmembrane helix</keyword>
<name>A0A3M7TAF0_BRAPC</name>
<dbReference type="Pfam" id="PF03908">
    <property type="entry name" value="Sec20"/>
    <property type="match status" value="1"/>
</dbReference>
<dbReference type="STRING" id="10195.A0A3M7TAF0"/>
<evidence type="ECO:0000313" key="11">
    <source>
        <dbReference type="EMBL" id="RNA45083.1"/>
    </source>
</evidence>
<comment type="similarity">
    <text evidence="9">Belongs to the SEC20 family.</text>
</comment>
<keyword evidence="2" id="KW-0813">Transport</keyword>
<keyword evidence="7" id="KW-0175">Coiled coil</keyword>
<comment type="subcellular location">
    <subcellularLocation>
        <location evidence="1">Endoplasmic reticulum membrane</location>
        <topology evidence="1">Single-pass type IV membrane protein</topology>
    </subcellularLocation>
</comment>
<sequence length="231" mass="26665">MNDIQNYLNDLLTIDCEVQKNLQHLLLVASGDALEAKSNEIKRGIREFKEKLNEMKDFTESFNINESGSFLSKFTRSSPQSDSDSSSSKEVFINQLQIEKEHLSNIENRFRNAYLSAKIKIEQSERESLFGGNVSQEQIEVKKRNLTSQMLVKKNNDLTSKFNEVNRQLKWTQNQTSDILPVLKESSNSIKNVQQDFGLMKSSISEGRRLLVRLGRREFTDKTITILYCEN</sequence>
<dbReference type="AlphaFoldDB" id="A0A3M7TAF0"/>
<keyword evidence="4" id="KW-0256">Endoplasmic reticulum</keyword>
<gene>
    <name evidence="11" type="ORF">BpHYR1_008697</name>
</gene>
<evidence type="ECO:0000259" key="10">
    <source>
        <dbReference type="Pfam" id="PF03908"/>
    </source>
</evidence>
<organism evidence="11 12">
    <name type="scientific">Brachionus plicatilis</name>
    <name type="common">Marine rotifer</name>
    <name type="synonym">Brachionus muelleri</name>
    <dbReference type="NCBI Taxonomy" id="10195"/>
    <lineage>
        <taxon>Eukaryota</taxon>
        <taxon>Metazoa</taxon>
        <taxon>Spiralia</taxon>
        <taxon>Gnathifera</taxon>
        <taxon>Rotifera</taxon>
        <taxon>Eurotatoria</taxon>
        <taxon>Monogononta</taxon>
        <taxon>Pseudotrocha</taxon>
        <taxon>Ploima</taxon>
        <taxon>Brachionidae</taxon>
        <taxon>Brachionus</taxon>
    </lineage>
</organism>